<evidence type="ECO:0000313" key="3">
    <source>
        <dbReference type="Proteomes" id="UP000619479"/>
    </source>
</evidence>
<name>A0A919IIB4_9ACTN</name>
<organism evidence="2 3">
    <name type="scientific">Actinoplanes cyaneus</name>
    <dbReference type="NCBI Taxonomy" id="52696"/>
    <lineage>
        <taxon>Bacteria</taxon>
        <taxon>Bacillati</taxon>
        <taxon>Actinomycetota</taxon>
        <taxon>Actinomycetes</taxon>
        <taxon>Micromonosporales</taxon>
        <taxon>Micromonosporaceae</taxon>
        <taxon>Actinoplanes</taxon>
    </lineage>
</organism>
<comment type="caution">
    <text evidence="2">The sequence shown here is derived from an EMBL/GenBank/DDBJ whole genome shotgun (WGS) entry which is preliminary data.</text>
</comment>
<reference evidence="2" key="1">
    <citation type="submission" date="2021-01" db="EMBL/GenBank/DDBJ databases">
        <title>Whole genome shotgun sequence of Actinoplanes cyaneus NBRC 14990.</title>
        <authorList>
            <person name="Komaki H."/>
            <person name="Tamura T."/>
        </authorList>
    </citation>
    <scope>NUCLEOTIDE SEQUENCE</scope>
    <source>
        <strain evidence="2">NBRC 14990</strain>
    </source>
</reference>
<proteinExistence type="predicted"/>
<keyword evidence="3" id="KW-1185">Reference proteome</keyword>
<feature type="domain" description="SnoaL-like" evidence="1">
    <location>
        <begin position="8"/>
        <end position="85"/>
    </location>
</feature>
<gene>
    <name evidence="2" type="ORF">Acy02nite_38840</name>
</gene>
<evidence type="ECO:0000313" key="2">
    <source>
        <dbReference type="EMBL" id="GID66003.1"/>
    </source>
</evidence>
<dbReference type="SUPFAM" id="SSF54427">
    <property type="entry name" value="NTF2-like"/>
    <property type="match status" value="1"/>
</dbReference>
<sequence length="116" mass="12958">MNTDIWHAYAAAWTAPAAERRTLLERHVSPEVAYRDPGIEVRGRDELAGYMHDFGQAMPGLRFAIVAVDAHHDRSLAHWEMRDPDDVAVQNGISHAAHDAEQRLTDITGFFPMPAA</sequence>
<evidence type="ECO:0000259" key="1">
    <source>
        <dbReference type="Pfam" id="PF12680"/>
    </source>
</evidence>
<dbReference type="EMBL" id="BOMH01000028">
    <property type="protein sequence ID" value="GID66003.1"/>
    <property type="molecule type" value="Genomic_DNA"/>
</dbReference>
<dbReference type="Pfam" id="PF12680">
    <property type="entry name" value="SnoaL_2"/>
    <property type="match status" value="1"/>
</dbReference>
<dbReference type="InterPro" id="IPR037401">
    <property type="entry name" value="SnoaL-like"/>
</dbReference>
<dbReference type="Gene3D" id="3.10.450.50">
    <property type="match status" value="1"/>
</dbReference>
<dbReference type="AlphaFoldDB" id="A0A919IIB4"/>
<dbReference type="InterPro" id="IPR032710">
    <property type="entry name" value="NTF2-like_dom_sf"/>
</dbReference>
<dbReference type="Proteomes" id="UP000619479">
    <property type="component" value="Unassembled WGS sequence"/>
</dbReference>
<dbReference type="RefSeq" id="WP_203742387.1">
    <property type="nucleotide sequence ID" value="NZ_BAAAUC010000012.1"/>
</dbReference>
<accession>A0A919IIB4</accession>
<protein>
    <recommendedName>
        <fullName evidence="1">SnoaL-like domain-containing protein</fullName>
    </recommendedName>
</protein>